<dbReference type="GO" id="GO:0016616">
    <property type="term" value="F:oxidoreductase activity, acting on the CH-OH group of donors, NAD or NADP as acceptor"/>
    <property type="evidence" value="ECO:0007669"/>
    <property type="project" value="TreeGrafter"/>
</dbReference>
<protein>
    <recommendedName>
        <fullName evidence="3">NAD(P)-binding protein</fullName>
    </recommendedName>
</protein>
<keyword evidence="2" id="KW-1185">Reference proteome</keyword>
<dbReference type="InterPro" id="IPR002347">
    <property type="entry name" value="SDR_fam"/>
</dbReference>
<evidence type="ECO:0008006" key="3">
    <source>
        <dbReference type="Google" id="ProtNLM"/>
    </source>
</evidence>
<dbReference type="EMBL" id="JAVHJL010000010">
    <property type="protein sequence ID" value="KAK6497022.1"/>
    <property type="molecule type" value="Genomic_DNA"/>
</dbReference>
<dbReference type="Proteomes" id="UP001370758">
    <property type="component" value="Unassembled WGS sequence"/>
</dbReference>
<organism evidence="1 2">
    <name type="scientific">Arthrobotrys musiformis</name>
    <dbReference type="NCBI Taxonomy" id="47236"/>
    <lineage>
        <taxon>Eukaryota</taxon>
        <taxon>Fungi</taxon>
        <taxon>Dikarya</taxon>
        <taxon>Ascomycota</taxon>
        <taxon>Pezizomycotina</taxon>
        <taxon>Orbiliomycetes</taxon>
        <taxon>Orbiliales</taxon>
        <taxon>Orbiliaceae</taxon>
        <taxon>Arthrobotrys</taxon>
    </lineage>
</organism>
<dbReference type="PRINTS" id="PR00081">
    <property type="entry name" value="GDHRDH"/>
</dbReference>
<comment type="caution">
    <text evidence="1">The sequence shown here is derived from an EMBL/GenBank/DDBJ whole genome shotgun (WGS) entry which is preliminary data.</text>
</comment>
<dbReference type="InterPro" id="IPR052184">
    <property type="entry name" value="SDR_enzymes"/>
</dbReference>
<reference evidence="1 2" key="1">
    <citation type="submission" date="2023-08" db="EMBL/GenBank/DDBJ databases">
        <authorList>
            <person name="Palmer J.M."/>
        </authorList>
    </citation>
    <scope>NUCLEOTIDE SEQUENCE [LARGE SCALE GENOMIC DNA]</scope>
    <source>
        <strain evidence="1 2">TWF481</strain>
    </source>
</reference>
<evidence type="ECO:0000313" key="1">
    <source>
        <dbReference type="EMBL" id="KAK6497022.1"/>
    </source>
</evidence>
<dbReference type="SUPFAM" id="SSF51735">
    <property type="entry name" value="NAD(P)-binding Rossmann-fold domains"/>
    <property type="match status" value="1"/>
</dbReference>
<name>A0AAV9VUW3_9PEZI</name>
<sequence>MTSYAITGASRGIGFAFVKHLAQDPSNIVFALVRNPTSSAQLTSLASSNKNVHILKGDITSPAELEAAAESISQVTGGSLDFLIENAALLMGEAAAFSLTDLVGDAEKTKVFGKDLQYTFESNVMSIVHTTNAFLPLIKKSNIKKIAVLSSGVGDVEGIVQWGMKDSVPYCVSKAAANMVVAMYSNALVEDGVTIVAISPGLVRTQTQDWAPQFYENMTKVFQKTKPSFEGPLSPEESVNFLLDTLGKLTVKDTGRFMSHHGNKDWL</sequence>
<dbReference type="Pfam" id="PF00106">
    <property type="entry name" value="adh_short"/>
    <property type="match status" value="1"/>
</dbReference>
<dbReference type="CDD" id="cd05325">
    <property type="entry name" value="carb_red_sniffer_like_SDR_c"/>
    <property type="match status" value="1"/>
</dbReference>
<dbReference type="InterPro" id="IPR036291">
    <property type="entry name" value="NAD(P)-bd_dom_sf"/>
</dbReference>
<evidence type="ECO:0000313" key="2">
    <source>
        <dbReference type="Proteomes" id="UP001370758"/>
    </source>
</evidence>
<proteinExistence type="predicted"/>
<gene>
    <name evidence="1" type="ORF">TWF481_002002</name>
</gene>
<dbReference type="PANTHER" id="PTHR45458:SF3">
    <property type="entry name" value="CHAIN DEHYDROGENASE (ATSC), PUTATIVE-RELATED"/>
    <property type="match status" value="1"/>
</dbReference>
<dbReference type="PANTHER" id="PTHR45458">
    <property type="entry name" value="SHORT-CHAIN DEHYDROGENASE/REDUCTASE SDR"/>
    <property type="match status" value="1"/>
</dbReference>
<dbReference type="AlphaFoldDB" id="A0AAV9VUW3"/>
<dbReference type="Gene3D" id="3.40.50.720">
    <property type="entry name" value="NAD(P)-binding Rossmann-like Domain"/>
    <property type="match status" value="1"/>
</dbReference>
<accession>A0AAV9VUW3</accession>